<gene>
    <name evidence="1" type="ORF">METZ01_LOCUS366256</name>
</gene>
<protein>
    <submittedName>
        <fullName evidence="1">Uncharacterized protein</fullName>
    </submittedName>
</protein>
<sequence>MENHTEILNKVAERIKAFEQGGGDMEEDLWPPAREVLAEIKSILQEANPPVIHQSDS</sequence>
<dbReference type="AlphaFoldDB" id="A0A382SV22"/>
<name>A0A382SV22_9ZZZZ</name>
<dbReference type="EMBL" id="UINC01131599">
    <property type="protein sequence ID" value="SVD13402.1"/>
    <property type="molecule type" value="Genomic_DNA"/>
</dbReference>
<evidence type="ECO:0000313" key="1">
    <source>
        <dbReference type="EMBL" id="SVD13402.1"/>
    </source>
</evidence>
<feature type="non-terminal residue" evidence="1">
    <location>
        <position position="57"/>
    </location>
</feature>
<organism evidence="1">
    <name type="scientific">marine metagenome</name>
    <dbReference type="NCBI Taxonomy" id="408172"/>
    <lineage>
        <taxon>unclassified sequences</taxon>
        <taxon>metagenomes</taxon>
        <taxon>ecological metagenomes</taxon>
    </lineage>
</organism>
<accession>A0A382SV22</accession>
<reference evidence="1" key="1">
    <citation type="submission" date="2018-05" db="EMBL/GenBank/DDBJ databases">
        <authorList>
            <person name="Lanie J.A."/>
            <person name="Ng W.-L."/>
            <person name="Kazmierczak K.M."/>
            <person name="Andrzejewski T.M."/>
            <person name="Davidsen T.M."/>
            <person name="Wayne K.J."/>
            <person name="Tettelin H."/>
            <person name="Glass J.I."/>
            <person name="Rusch D."/>
            <person name="Podicherti R."/>
            <person name="Tsui H.-C.T."/>
            <person name="Winkler M.E."/>
        </authorList>
    </citation>
    <scope>NUCLEOTIDE SEQUENCE</scope>
</reference>
<proteinExistence type="predicted"/>